<dbReference type="OrthoDB" id="10014653at2759"/>
<feature type="chain" id="PRO_5032522354" evidence="1">
    <location>
        <begin position="18"/>
        <end position="424"/>
    </location>
</feature>
<gene>
    <name evidence="2" type="ORF">OXX778_LOCUS8740</name>
</gene>
<accession>A0A813VUY7</accession>
<keyword evidence="3" id="KW-1185">Reference proteome</keyword>
<dbReference type="AlphaFoldDB" id="A0A813VUY7"/>
<reference evidence="2" key="1">
    <citation type="submission" date="2021-02" db="EMBL/GenBank/DDBJ databases">
        <authorList>
            <person name="Nowell W R."/>
        </authorList>
    </citation>
    <scope>NUCLEOTIDE SEQUENCE</scope>
    <source>
        <strain evidence="2">Ploen Becks lab</strain>
    </source>
</reference>
<comment type="caution">
    <text evidence="2">The sequence shown here is derived from an EMBL/GenBank/DDBJ whole genome shotgun (WGS) entry which is preliminary data.</text>
</comment>
<evidence type="ECO:0000313" key="2">
    <source>
        <dbReference type="EMBL" id="CAF0846799.1"/>
    </source>
</evidence>
<name>A0A813VUY7_9BILA</name>
<evidence type="ECO:0000313" key="3">
    <source>
        <dbReference type="Proteomes" id="UP000663879"/>
    </source>
</evidence>
<dbReference type="EMBL" id="CAJNOC010001230">
    <property type="protein sequence ID" value="CAF0846799.1"/>
    <property type="molecule type" value="Genomic_DNA"/>
</dbReference>
<evidence type="ECO:0000256" key="1">
    <source>
        <dbReference type="SAM" id="SignalP"/>
    </source>
</evidence>
<keyword evidence="1" id="KW-0732">Signal</keyword>
<proteinExistence type="predicted"/>
<dbReference type="Proteomes" id="UP000663879">
    <property type="component" value="Unassembled WGS sequence"/>
</dbReference>
<protein>
    <submittedName>
        <fullName evidence="2">Uncharacterized protein</fullName>
    </submittedName>
</protein>
<sequence length="424" mass="49474">MNLIVFLALLITSIVLSQSNEIISEATRARVHKRKIDFCSYEANSDLFQSFLNLDIKKLGTSIGLAKSVFSFQSTTLCDIDKRLSNILDKLHDISNDFKSKIECMTTKSFDIDLSNKFDHFINTFEQFYKTSNKISVKNEIVTLCLDKSEGINRIYSLFQSSLKENEVIKNIKNCGHYESDYIEKWVKKVKEFSSMILFIVKGCEEASEKITEFNKDQFATDLNYLIQYYTETFIIKSFFKDNGEYGMKSRINAIAKGNSNAKSIANLLNKTYRFFYWSAVYFRPLYQNWRYGHTNPMDIFCGSELLKPLEYRHVIISWCVFPTKKIILPDSIEIKKIKKAKILAEVILKKNEGNISFVDVNLCLDNKPDEYHGNLNIYQLDTSMSKDAMKREFFYFYVAISTKEKFQEKKFKKFQNSAILFPL</sequence>
<feature type="signal peptide" evidence="1">
    <location>
        <begin position="1"/>
        <end position="17"/>
    </location>
</feature>
<organism evidence="2 3">
    <name type="scientific">Brachionus calyciflorus</name>
    <dbReference type="NCBI Taxonomy" id="104777"/>
    <lineage>
        <taxon>Eukaryota</taxon>
        <taxon>Metazoa</taxon>
        <taxon>Spiralia</taxon>
        <taxon>Gnathifera</taxon>
        <taxon>Rotifera</taxon>
        <taxon>Eurotatoria</taxon>
        <taxon>Monogononta</taxon>
        <taxon>Pseudotrocha</taxon>
        <taxon>Ploima</taxon>
        <taxon>Brachionidae</taxon>
        <taxon>Brachionus</taxon>
    </lineage>
</organism>